<keyword evidence="3" id="KW-1185">Reference proteome</keyword>
<dbReference type="EnsemblPlants" id="TuG1812G0400000760.01.T02">
    <property type="protein sequence ID" value="TuG1812G0400000760.01.T02"/>
    <property type="gene ID" value="TuG1812G0400000760.01"/>
</dbReference>
<dbReference type="GO" id="GO:0003697">
    <property type="term" value="F:single-stranded DNA binding"/>
    <property type="evidence" value="ECO:0007669"/>
    <property type="project" value="InterPro"/>
</dbReference>
<sequence length="309" mass="35472">MAEASAEGRRRRAWRTACRCCGLLLSRVRRILSAPTRAASSAASTRRCACTGTAPRRTRRLTPSSALRPLPRPRRPLPTSSYCSLSYSPPPPTQIGRGFLLFMLAVLVQKILIFAGEKKCVTLQMKGAMANVCLKHLKYNDLVHVSGLLNSYHKVSGTGEKYMCYKIHVKELNYVHDPKKPRNDKDSVDPASTPSADSQTLEEIKYRERLRLWQVFFASPYEWWDNRQYKPYASCPDFKHKDTREQLWLHPDDPPWVRKQLELIDQQTAESGRRDGRGRLTNPRWNAQAFNYSDECDDDEQDTQRQANG</sequence>
<reference evidence="2" key="2">
    <citation type="submission" date="2018-03" db="EMBL/GenBank/DDBJ databases">
        <title>The Triticum urartu genome reveals the dynamic nature of wheat genome evolution.</title>
        <authorList>
            <person name="Ling H."/>
            <person name="Ma B."/>
            <person name="Shi X."/>
            <person name="Liu H."/>
            <person name="Dong L."/>
            <person name="Sun H."/>
            <person name="Cao Y."/>
            <person name="Gao Q."/>
            <person name="Zheng S."/>
            <person name="Li Y."/>
            <person name="Yu Y."/>
            <person name="Du H."/>
            <person name="Qi M."/>
            <person name="Li Y."/>
            <person name="Yu H."/>
            <person name="Cui Y."/>
            <person name="Wang N."/>
            <person name="Chen C."/>
            <person name="Wu H."/>
            <person name="Zhao Y."/>
            <person name="Zhang J."/>
            <person name="Li Y."/>
            <person name="Zhou W."/>
            <person name="Zhang B."/>
            <person name="Hu W."/>
            <person name="Eijk M."/>
            <person name="Tang J."/>
            <person name="Witsenboer H."/>
            <person name="Zhao S."/>
            <person name="Li Z."/>
            <person name="Zhang A."/>
            <person name="Wang D."/>
            <person name="Liang C."/>
        </authorList>
    </citation>
    <scope>NUCLEOTIDE SEQUENCE [LARGE SCALE GENOMIC DNA]</scope>
    <source>
        <strain evidence="2">cv. G1812</strain>
    </source>
</reference>
<dbReference type="PANTHER" id="PTHR10302">
    <property type="entry name" value="SINGLE-STRANDED DNA-BINDING PROTEIN"/>
    <property type="match status" value="1"/>
</dbReference>
<dbReference type="InterPro" id="IPR011344">
    <property type="entry name" value="ssDNA-bd"/>
</dbReference>
<dbReference type="GO" id="GO:0042645">
    <property type="term" value="C:mitochondrial nucleoid"/>
    <property type="evidence" value="ECO:0007669"/>
    <property type="project" value="TreeGrafter"/>
</dbReference>
<feature type="region of interest" description="Disordered" evidence="1">
    <location>
        <begin position="176"/>
        <end position="200"/>
    </location>
</feature>
<dbReference type="PANTHER" id="PTHR10302:SF18">
    <property type="entry name" value="PROTEIN OSB1, MITOCHONDRIAL"/>
    <property type="match status" value="1"/>
</dbReference>
<gene>
    <name evidence="2" type="primary">LOC125550658</name>
</gene>
<feature type="compositionally biased region" description="Basic and acidic residues" evidence="1">
    <location>
        <begin position="176"/>
        <end position="188"/>
    </location>
</feature>
<feature type="region of interest" description="Disordered" evidence="1">
    <location>
        <begin position="267"/>
        <end position="309"/>
    </location>
</feature>
<dbReference type="Proteomes" id="UP000015106">
    <property type="component" value="Chromosome 4"/>
</dbReference>
<evidence type="ECO:0000313" key="3">
    <source>
        <dbReference type="Proteomes" id="UP000015106"/>
    </source>
</evidence>
<feature type="compositionally biased region" description="Polar residues" evidence="1">
    <location>
        <begin position="190"/>
        <end position="200"/>
    </location>
</feature>
<dbReference type="Gramene" id="TuG1812G0400000760.01.T02">
    <property type="protein sequence ID" value="TuG1812G0400000760.01.T02"/>
    <property type="gene ID" value="TuG1812G0400000760.01"/>
</dbReference>
<name>A0A8R7U4A5_TRIUA</name>
<dbReference type="AlphaFoldDB" id="A0A8R7U4A5"/>
<feature type="region of interest" description="Disordered" evidence="1">
    <location>
        <begin position="52"/>
        <end position="76"/>
    </location>
</feature>
<evidence type="ECO:0000256" key="1">
    <source>
        <dbReference type="SAM" id="MobiDB-lite"/>
    </source>
</evidence>
<evidence type="ECO:0008006" key="4">
    <source>
        <dbReference type="Google" id="ProtNLM"/>
    </source>
</evidence>
<dbReference type="GO" id="GO:0006264">
    <property type="term" value="P:mitochondrial DNA replication"/>
    <property type="evidence" value="ECO:0007669"/>
    <property type="project" value="TreeGrafter"/>
</dbReference>
<evidence type="ECO:0000313" key="2">
    <source>
        <dbReference type="EnsemblPlants" id="TuG1812G0400000760.01.T02"/>
    </source>
</evidence>
<accession>A0A8R7U4A5</accession>
<proteinExistence type="predicted"/>
<reference evidence="2" key="3">
    <citation type="submission" date="2022-06" db="UniProtKB">
        <authorList>
            <consortium name="EnsemblPlants"/>
        </authorList>
    </citation>
    <scope>IDENTIFICATION</scope>
</reference>
<reference evidence="3" key="1">
    <citation type="journal article" date="2013" name="Nature">
        <title>Draft genome of the wheat A-genome progenitor Triticum urartu.</title>
        <authorList>
            <person name="Ling H.Q."/>
            <person name="Zhao S."/>
            <person name="Liu D."/>
            <person name="Wang J."/>
            <person name="Sun H."/>
            <person name="Zhang C."/>
            <person name="Fan H."/>
            <person name="Li D."/>
            <person name="Dong L."/>
            <person name="Tao Y."/>
            <person name="Gao C."/>
            <person name="Wu H."/>
            <person name="Li Y."/>
            <person name="Cui Y."/>
            <person name="Guo X."/>
            <person name="Zheng S."/>
            <person name="Wang B."/>
            <person name="Yu K."/>
            <person name="Liang Q."/>
            <person name="Yang W."/>
            <person name="Lou X."/>
            <person name="Chen J."/>
            <person name="Feng M."/>
            <person name="Jian J."/>
            <person name="Zhang X."/>
            <person name="Luo G."/>
            <person name="Jiang Y."/>
            <person name="Liu J."/>
            <person name="Wang Z."/>
            <person name="Sha Y."/>
            <person name="Zhang B."/>
            <person name="Wu H."/>
            <person name="Tang D."/>
            <person name="Shen Q."/>
            <person name="Xue P."/>
            <person name="Zou S."/>
            <person name="Wang X."/>
            <person name="Liu X."/>
            <person name="Wang F."/>
            <person name="Yang Y."/>
            <person name="An X."/>
            <person name="Dong Z."/>
            <person name="Zhang K."/>
            <person name="Zhang X."/>
            <person name="Luo M.C."/>
            <person name="Dvorak J."/>
            <person name="Tong Y."/>
            <person name="Wang J."/>
            <person name="Yang H."/>
            <person name="Li Z."/>
            <person name="Wang D."/>
            <person name="Zhang A."/>
            <person name="Wang J."/>
        </authorList>
    </citation>
    <scope>NUCLEOTIDE SEQUENCE</scope>
    <source>
        <strain evidence="3">cv. G1812</strain>
    </source>
</reference>
<protein>
    <recommendedName>
        <fullName evidence="4">Protein OSB1, mitochondrial</fullName>
    </recommendedName>
</protein>
<organism evidence="2 3">
    <name type="scientific">Triticum urartu</name>
    <name type="common">Red wild einkorn</name>
    <name type="synonym">Crithodium urartu</name>
    <dbReference type="NCBI Taxonomy" id="4572"/>
    <lineage>
        <taxon>Eukaryota</taxon>
        <taxon>Viridiplantae</taxon>
        <taxon>Streptophyta</taxon>
        <taxon>Embryophyta</taxon>
        <taxon>Tracheophyta</taxon>
        <taxon>Spermatophyta</taxon>
        <taxon>Magnoliopsida</taxon>
        <taxon>Liliopsida</taxon>
        <taxon>Poales</taxon>
        <taxon>Poaceae</taxon>
        <taxon>BOP clade</taxon>
        <taxon>Pooideae</taxon>
        <taxon>Triticodae</taxon>
        <taxon>Triticeae</taxon>
        <taxon>Triticinae</taxon>
        <taxon>Triticum</taxon>
    </lineage>
</organism>